<dbReference type="InterPro" id="IPR013123">
    <property type="entry name" value="SpoU_subst-bd"/>
</dbReference>
<feature type="compositionally biased region" description="Basic and acidic residues" evidence="10">
    <location>
        <begin position="61"/>
        <end position="120"/>
    </location>
</feature>
<organism evidence="12 13">
    <name type="scientific">Aureobasidium pullulans</name>
    <name type="common">Black yeast</name>
    <name type="synonym">Pullularia pullulans</name>
    <dbReference type="NCBI Taxonomy" id="5580"/>
    <lineage>
        <taxon>Eukaryota</taxon>
        <taxon>Fungi</taxon>
        <taxon>Dikarya</taxon>
        <taxon>Ascomycota</taxon>
        <taxon>Pezizomycotina</taxon>
        <taxon>Dothideomycetes</taxon>
        <taxon>Dothideomycetidae</taxon>
        <taxon>Dothideales</taxon>
        <taxon>Saccotheciaceae</taxon>
        <taxon>Aureobasidium</taxon>
    </lineage>
</organism>
<feature type="compositionally biased region" description="Basic and acidic residues" evidence="10">
    <location>
        <begin position="374"/>
        <end position="426"/>
    </location>
</feature>
<feature type="compositionally biased region" description="Basic and acidic residues" evidence="10">
    <location>
        <begin position="335"/>
        <end position="360"/>
    </location>
</feature>
<dbReference type="InterPro" id="IPR029064">
    <property type="entry name" value="Ribosomal_eL30-like_sf"/>
</dbReference>
<name>A0A4S9BFN5_AURPU</name>
<reference evidence="12 13" key="1">
    <citation type="submission" date="2018-10" db="EMBL/GenBank/DDBJ databases">
        <title>Fifty Aureobasidium pullulans genomes reveal a recombining polyextremotolerant generalist.</title>
        <authorList>
            <person name="Gostincar C."/>
            <person name="Turk M."/>
            <person name="Zajc J."/>
            <person name="Gunde-Cimerman N."/>
        </authorList>
    </citation>
    <scope>NUCLEOTIDE SEQUENCE [LARGE SCALE GENOMIC DNA]</scope>
    <source>
        <strain evidence="12 13">EXF-10507</strain>
    </source>
</reference>
<protein>
    <recommendedName>
        <fullName evidence="9">rRNA methyltransferase 1, mitochondrial</fullName>
    </recommendedName>
</protein>
<evidence type="ECO:0000256" key="9">
    <source>
        <dbReference type="ARBA" id="ARBA00034881"/>
    </source>
</evidence>
<dbReference type="Gene3D" id="3.30.1330.30">
    <property type="match status" value="1"/>
</dbReference>
<evidence type="ECO:0000313" key="13">
    <source>
        <dbReference type="Proteomes" id="UP000304928"/>
    </source>
</evidence>
<dbReference type="PANTHER" id="PTHR46103:SF1">
    <property type="entry name" value="RRNA METHYLTRANSFERASE 1, MITOCHONDRIAL"/>
    <property type="match status" value="1"/>
</dbReference>
<sequence>MLAAAFAQARTPRLYLQCRHKSNLSAINRTLDQSIRRDRRKSLDDGIRTRDERGGNFPWQDRGDDRRPNNYDNRRDRDSPRSRDDRSSPRAYEGRNHLERGYTNDRPAPRTDIRVRPDDASDEGFKIRKTNKYVPNHEGDQSDHGGDIMKVPFTHKHHFTEENWNRLMDAVKRAEDKYIRALPTRPSTLPVYDNNKPASSLEIKQQLKKTFKADLATVEPTLERQRKEWLRVIQHTGEALKNAKSKNIFIPGRRWFTEDDPKSALKASVYPIQPPATPKQGADWAGELRDISVLNQDMRSEIIMNLVNRHATALMSGKNVQDEDFAPGVLGFNSKPKERDGQMDKFSAKEEKERRRLEEESRLDDEQLSSFVRNNREKNEDRKNKYKEIQEPRDRRDRDSRDRDSRDSRDSRDRDSRDMRPSRDDRDRDAYVSIPYTTAASEFLYGLNVVIAALKAKRRKMYKLYIHSRALTNPASAKTIRVLCKQANLKWEDVDDSFLPKMDKMAQGRPHNGVILETSPLPTLPTKSLGKFGVTDMSIGIELAEQSAEEVQTNGNPNSIPFHYTHTWRKPLVLLLDGILDPGNLGNILRTAHFYSVDAVAICTNTCAPVNLPVVQKAASGAAEALTILSIPGPANFITTCKKHGWLVHAAVAPNAASATAGKKNLSTSSMISPLSRGPSILMIGAEGEGLRANLATKADANVGIRGVKPAIPELDVGVDSLNVGSSVAVLLEAFMRKPDNLEDVVKGTPREDDVAARIV</sequence>
<dbReference type="GO" id="GO:0003723">
    <property type="term" value="F:RNA binding"/>
    <property type="evidence" value="ECO:0007669"/>
    <property type="project" value="InterPro"/>
</dbReference>
<evidence type="ECO:0000256" key="6">
    <source>
        <dbReference type="ARBA" id="ARBA00022691"/>
    </source>
</evidence>
<proteinExistence type="inferred from homology"/>
<evidence type="ECO:0000256" key="5">
    <source>
        <dbReference type="ARBA" id="ARBA00022679"/>
    </source>
</evidence>
<keyword evidence="4" id="KW-0489">Methyltransferase</keyword>
<dbReference type="InterPro" id="IPR047261">
    <property type="entry name" value="MRM1_MeTrfase_dom"/>
</dbReference>
<evidence type="ECO:0000259" key="11">
    <source>
        <dbReference type="SMART" id="SM00967"/>
    </source>
</evidence>
<evidence type="ECO:0000256" key="3">
    <source>
        <dbReference type="ARBA" id="ARBA00022552"/>
    </source>
</evidence>
<evidence type="ECO:0000256" key="7">
    <source>
        <dbReference type="ARBA" id="ARBA00022946"/>
    </source>
</evidence>
<evidence type="ECO:0000256" key="1">
    <source>
        <dbReference type="ARBA" id="ARBA00004173"/>
    </source>
</evidence>
<evidence type="ECO:0000256" key="8">
    <source>
        <dbReference type="ARBA" id="ARBA00023128"/>
    </source>
</evidence>
<evidence type="ECO:0000313" key="12">
    <source>
        <dbReference type="EMBL" id="THW92092.1"/>
    </source>
</evidence>
<dbReference type="InterPro" id="IPR047182">
    <property type="entry name" value="MRM1"/>
</dbReference>
<keyword evidence="5" id="KW-0808">Transferase</keyword>
<keyword evidence="7" id="KW-0809">Transit peptide</keyword>
<dbReference type="InterPro" id="IPR001537">
    <property type="entry name" value="SpoU_MeTrfase"/>
</dbReference>
<comment type="similarity">
    <text evidence="2">Belongs to the class IV-like SAM-binding methyltransferase superfamily. RNA methyltransferase TrmH family.</text>
</comment>
<dbReference type="Pfam" id="PF08032">
    <property type="entry name" value="SpoU_sub_bind"/>
    <property type="match status" value="1"/>
</dbReference>
<dbReference type="CDD" id="cd18105">
    <property type="entry name" value="SpoU-like_MRM1"/>
    <property type="match status" value="1"/>
</dbReference>
<evidence type="ECO:0000256" key="10">
    <source>
        <dbReference type="SAM" id="MobiDB-lite"/>
    </source>
</evidence>
<dbReference type="GO" id="GO:0016435">
    <property type="term" value="F:rRNA (guanine) methyltransferase activity"/>
    <property type="evidence" value="ECO:0007669"/>
    <property type="project" value="TreeGrafter"/>
</dbReference>
<comment type="caution">
    <text evidence="12">The sequence shown here is derived from an EMBL/GenBank/DDBJ whole genome shotgun (WGS) entry which is preliminary data.</text>
</comment>
<evidence type="ECO:0000256" key="4">
    <source>
        <dbReference type="ARBA" id="ARBA00022603"/>
    </source>
</evidence>
<dbReference type="SUPFAM" id="SSF75217">
    <property type="entry name" value="alpha/beta knot"/>
    <property type="match status" value="1"/>
</dbReference>
<dbReference type="SUPFAM" id="SSF55315">
    <property type="entry name" value="L30e-like"/>
    <property type="match status" value="1"/>
</dbReference>
<dbReference type="AlphaFoldDB" id="A0A4S9BFN5"/>
<feature type="region of interest" description="Disordered" evidence="10">
    <location>
        <begin position="37"/>
        <end position="120"/>
    </location>
</feature>
<dbReference type="GO" id="GO:0005739">
    <property type="term" value="C:mitochondrion"/>
    <property type="evidence" value="ECO:0007669"/>
    <property type="project" value="UniProtKB-SubCell"/>
</dbReference>
<gene>
    <name evidence="12" type="ORF">D6D15_03394</name>
</gene>
<dbReference type="Gene3D" id="3.40.1280.10">
    <property type="match status" value="1"/>
</dbReference>
<dbReference type="EMBL" id="QZAR01000041">
    <property type="protein sequence ID" value="THW92092.1"/>
    <property type="molecule type" value="Genomic_DNA"/>
</dbReference>
<keyword evidence="8" id="KW-0496">Mitochondrion</keyword>
<feature type="region of interest" description="Disordered" evidence="10">
    <location>
        <begin position="323"/>
        <end position="426"/>
    </location>
</feature>
<evidence type="ECO:0000256" key="2">
    <source>
        <dbReference type="ARBA" id="ARBA00007228"/>
    </source>
</evidence>
<accession>A0A4S9BFN5</accession>
<keyword evidence="6" id="KW-0949">S-adenosyl-L-methionine</keyword>
<comment type="subcellular location">
    <subcellularLocation>
        <location evidence="1">Mitochondrion</location>
    </subcellularLocation>
</comment>
<dbReference type="SMART" id="SM00967">
    <property type="entry name" value="SpoU_sub_bind"/>
    <property type="match status" value="1"/>
</dbReference>
<dbReference type="PANTHER" id="PTHR46103">
    <property type="entry name" value="RRNA METHYLTRANSFERASE 1, MITOCHONDRIAL"/>
    <property type="match status" value="1"/>
</dbReference>
<dbReference type="Pfam" id="PF00588">
    <property type="entry name" value="SpoU_methylase"/>
    <property type="match status" value="1"/>
</dbReference>
<dbReference type="InterPro" id="IPR029026">
    <property type="entry name" value="tRNA_m1G_MTases_N"/>
</dbReference>
<dbReference type="Proteomes" id="UP000304928">
    <property type="component" value="Unassembled WGS sequence"/>
</dbReference>
<feature type="compositionally biased region" description="Basic and acidic residues" evidence="10">
    <location>
        <begin position="41"/>
        <end position="54"/>
    </location>
</feature>
<feature type="domain" description="RNA 2-O ribose methyltransferase substrate binding" evidence="11">
    <location>
        <begin position="443"/>
        <end position="524"/>
    </location>
</feature>
<dbReference type="InterPro" id="IPR029028">
    <property type="entry name" value="Alpha/beta_knot_MTases"/>
</dbReference>
<keyword evidence="3" id="KW-0698">rRNA processing</keyword>